<dbReference type="Proteomes" id="UP000831786">
    <property type="component" value="Chromosome"/>
</dbReference>
<feature type="domain" description="Purine catabolism PurC-like" evidence="1">
    <location>
        <begin position="14"/>
        <end position="131"/>
    </location>
</feature>
<dbReference type="InterPro" id="IPR025736">
    <property type="entry name" value="PucR_C-HTH_dom"/>
</dbReference>
<dbReference type="PANTHER" id="PTHR33744">
    <property type="entry name" value="CARBOHYDRATE DIACID REGULATOR"/>
    <property type="match status" value="1"/>
</dbReference>
<dbReference type="RefSeq" id="WP_244689594.1">
    <property type="nucleotide sequence ID" value="NZ_CP095044.1"/>
</dbReference>
<dbReference type="PANTHER" id="PTHR33744:SF17">
    <property type="entry name" value="CONSERVED PROTEIN"/>
    <property type="match status" value="1"/>
</dbReference>
<dbReference type="EMBL" id="CP095045">
    <property type="protein sequence ID" value="UOQ56022.1"/>
    <property type="molecule type" value="Genomic_DNA"/>
</dbReference>
<dbReference type="InterPro" id="IPR042070">
    <property type="entry name" value="PucR_C-HTH_sf"/>
</dbReference>
<dbReference type="Gene3D" id="1.10.10.2840">
    <property type="entry name" value="PucR C-terminal helix-turn-helix domain"/>
    <property type="match status" value="1"/>
</dbReference>
<name>A0ABY4FJ71_9MICO</name>
<accession>A0ABY4FJ71</accession>
<dbReference type="InterPro" id="IPR012914">
    <property type="entry name" value="PucR_dom"/>
</dbReference>
<keyword evidence="4" id="KW-1185">Reference proteome</keyword>
<dbReference type="InterPro" id="IPR051448">
    <property type="entry name" value="CdaR-like_regulators"/>
</dbReference>
<evidence type="ECO:0000313" key="3">
    <source>
        <dbReference type="EMBL" id="UOQ56022.1"/>
    </source>
</evidence>
<organism evidence="3 4">
    <name type="scientific">Leucobacter allii</name>
    <dbReference type="NCBI Taxonomy" id="2932247"/>
    <lineage>
        <taxon>Bacteria</taxon>
        <taxon>Bacillati</taxon>
        <taxon>Actinomycetota</taxon>
        <taxon>Actinomycetes</taxon>
        <taxon>Micrococcales</taxon>
        <taxon>Microbacteriaceae</taxon>
        <taxon>Leucobacter</taxon>
    </lineage>
</organism>
<evidence type="ECO:0000259" key="1">
    <source>
        <dbReference type="Pfam" id="PF07905"/>
    </source>
</evidence>
<proteinExistence type="predicted"/>
<gene>
    <name evidence="3" type="ORF">MUN78_09935</name>
</gene>
<sequence length="538" mass="57050">MTVPGRAIHPSLADLVNAPELGLDCVSGHGELHRPVTWVHVAEVNDPSPWLSRGVLLLTTGLVERDAAELEAFFAGLAAHGVAAVGFGVGLIVDEIPESWILAAGRHRMPLLRIPLRTPYIAISAFVSQRIGDAQMNQVRRMLDVQQRLAYAEAGREPGVEALETLGAELDAAVLWTGADGTPVRTAAGGVLTSDELRTLAGELARHAASGRRGTSFSAGTLYAHLASTAGAPIAVVRRRRYTPLEQSIIGSIAVFIDLVREGEAPRDPATSFRERVLGEAVSGRLAADARLWELLMLQAERCAVVRLGPSPDPAVPSRREPAAGLLLRAHLASALSAVGASVAPLLCSTGSGFLLALPDADAASARDAVAAFLETETGNLRTWRAGVSRTGAPAELLELCAEAERARRATRHRPGALVLAHAELSRRELLGDWLPPALESPVVAQWRRRLAATDPETAARVREALRAFLGANGAIERAAAELGVHRQTLHARLRTAERVLGLELDAPTERALLWLALDAGELGPAPVRDDARDGPVG</sequence>
<feature type="domain" description="PucR C-terminal helix-turn-helix" evidence="2">
    <location>
        <begin position="464"/>
        <end position="520"/>
    </location>
</feature>
<dbReference type="Pfam" id="PF07905">
    <property type="entry name" value="PucR"/>
    <property type="match status" value="1"/>
</dbReference>
<dbReference type="Pfam" id="PF13556">
    <property type="entry name" value="HTH_30"/>
    <property type="match status" value="1"/>
</dbReference>
<protein>
    <submittedName>
        <fullName evidence="3">PucR family transcriptional regulator</fullName>
    </submittedName>
</protein>
<evidence type="ECO:0000259" key="2">
    <source>
        <dbReference type="Pfam" id="PF13556"/>
    </source>
</evidence>
<reference evidence="3 4" key="1">
    <citation type="submission" date="2022-04" db="EMBL/GenBank/DDBJ databases">
        <title>Leucobacter sp. isolated from rhizosphere of garlic.</title>
        <authorList>
            <person name="Won M."/>
            <person name="Lee C.-M."/>
            <person name="Woen H.-Y."/>
            <person name="Kwon S.-W."/>
        </authorList>
    </citation>
    <scope>NUCLEOTIDE SEQUENCE [LARGE SCALE GENOMIC DNA]</scope>
    <source>
        <strain evidence="3 4">H21R-40</strain>
    </source>
</reference>
<evidence type="ECO:0000313" key="4">
    <source>
        <dbReference type="Proteomes" id="UP000831786"/>
    </source>
</evidence>